<evidence type="ECO:0000313" key="2">
    <source>
        <dbReference type="EMBL" id="SMY09116.1"/>
    </source>
</evidence>
<gene>
    <name evidence="2" type="ORF">LOM8899_03278</name>
</gene>
<dbReference type="AlphaFoldDB" id="A0A238LJH1"/>
<evidence type="ECO:0008006" key="4">
    <source>
        <dbReference type="Google" id="ProtNLM"/>
    </source>
</evidence>
<dbReference type="OrthoDB" id="7862730at2"/>
<sequence>MPQSRNAEETMASDLEAVRKQLAALKEDMASLAETMAGIAGRRSSNLTADIADGLEEAKRYAASSGKSVERQIEASVVEHPMMTLGLAALAGFLVGTMSRR</sequence>
<feature type="coiled-coil region" evidence="1">
    <location>
        <begin position="8"/>
        <end position="35"/>
    </location>
</feature>
<evidence type="ECO:0000256" key="1">
    <source>
        <dbReference type="SAM" id="Coils"/>
    </source>
</evidence>
<evidence type="ECO:0000313" key="3">
    <source>
        <dbReference type="Proteomes" id="UP000201613"/>
    </source>
</evidence>
<name>A0A238LJH1_9RHOB</name>
<accession>A0A238LJH1</accession>
<organism evidence="2 3">
    <name type="scientific">Flavimaricola marinus</name>
    <dbReference type="NCBI Taxonomy" id="1819565"/>
    <lineage>
        <taxon>Bacteria</taxon>
        <taxon>Pseudomonadati</taxon>
        <taxon>Pseudomonadota</taxon>
        <taxon>Alphaproteobacteria</taxon>
        <taxon>Rhodobacterales</taxon>
        <taxon>Paracoccaceae</taxon>
        <taxon>Flavimaricola</taxon>
    </lineage>
</organism>
<keyword evidence="1" id="KW-0175">Coiled coil</keyword>
<proteinExistence type="predicted"/>
<reference evidence="2 3" key="1">
    <citation type="submission" date="2017-05" db="EMBL/GenBank/DDBJ databases">
        <authorList>
            <person name="Song R."/>
            <person name="Chenine A.L."/>
            <person name="Ruprecht R.M."/>
        </authorList>
    </citation>
    <scope>NUCLEOTIDE SEQUENCE [LARGE SCALE GENOMIC DNA]</scope>
    <source>
        <strain evidence="2 3">CECT 8899</strain>
    </source>
</reference>
<dbReference type="RefSeq" id="WP_133065055.1">
    <property type="nucleotide sequence ID" value="NZ_FXZK01000007.1"/>
</dbReference>
<keyword evidence="3" id="KW-1185">Reference proteome</keyword>
<dbReference type="Proteomes" id="UP000201613">
    <property type="component" value="Unassembled WGS sequence"/>
</dbReference>
<dbReference type="EMBL" id="FXZK01000007">
    <property type="protein sequence ID" value="SMY09116.1"/>
    <property type="molecule type" value="Genomic_DNA"/>
</dbReference>
<protein>
    <recommendedName>
        <fullName evidence="4">DUF883 domain-containing protein</fullName>
    </recommendedName>
</protein>